<dbReference type="GO" id="GO:0005886">
    <property type="term" value="C:plasma membrane"/>
    <property type="evidence" value="ECO:0007669"/>
    <property type="project" value="UniProtKB-SubCell"/>
</dbReference>
<organism evidence="9 10">
    <name type="scientific">Candidatus Ornithocaccomicrobium faecavium</name>
    <dbReference type="NCBI Taxonomy" id="2840890"/>
    <lineage>
        <taxon>Bacteria</taxon>
        <taxon>Bacillati</taxon>
        <taxon>Bacillota</taxon>
        <taxon>Clostridia</taxon>
        <taxon>Candidatus Ornithocaccomicrobium</taxon>
    </lineage>
</organism>
<feature type="transmembrane region" description="Helical" evidence="7">
    <location>
        <begin position="287"/>
        <end position="312"/>
    </location>
</feature>
<dbReference type="GO" id="GO:0055085">
    <property type="term" value="P:transmembrane transport"/>
    <property type="evidence" value="ECO:0007669"/>
    <property type="project" value="InterPro"/>
</dbReference>
<keyword evidence="6 7" id="KW-0472">Membrane</keyword>
<dbReference type="AlphaFoldDB" id="A0A9D1P576"/>
<gene>
    <name evidence="9" type="ORF">IAA64_02225</name>
</gene>
<dbReference type="PANTHER" id="PTHR43227:SF11">
    <property type="entry name" value="BLL4140 PROTEIN"/>
    <property type="match status" value="1"/>
</dbReference>
<feature type="transmembrane region" description="Helical" evidence="7">
    <location>
        <begin position="182"/>
        <end position="208"/>
    </location>
</feature>
<dbReference type="InterPro" id="IPR035906">
    <property type="entry name" value="MetI-like_sf"/>
</dbReference>
<dbReference type="CDD" id="cd06261">
    <property type="entry name" value="TM_PBP2"/>
    <property type="match status" value="1"/>
</dbReference>
<comment type="subcellular location">
    <subcellularLocation>
        <location evidence="1 7">Cell membrane</location>
        <topology evidence="1 7">Multi-pass membrane protein</topology>
    </subcellularLocation>
</comment>
<evidence type="ECO:0000256" key="7">
    <source>
        <dbReference type="RuleBase" id="RU363032"/>
    </source>
</evidence>
<dbReference type="Pfam" id="PF00528">
    <property type="entry name" value="BPD_transp_1"/>
    <property type="match status" value="1"/>
</dbReference>
<keyword evidence="3" id="KW-1003">Cell membrane</keyword>
<evidence type="ECO:0000256" key="6">
    <source>
        <dbReference type="ARBA" id="ARBA00023136"/>
    </source>
</evidence>
<dbReference type="PROSITE" id="PS50928">
    <property type="entry name" value="ABC_TM1"/>
    <property type="match status" value="1"/>
</dbReference>
<dbReference type="PANTHER" id="PTHR43227">
    <property type="entry name" value="BLL4140 PROTEIN"/>
    <property type="match status" value="1"/>
</dbReference>
<evidence type="ECO:0000256" key="3">
    <source>
        <dbReference type="ARBA" id="ARBA00022475"/>
    </source>
</evidence>
<name>A0A9D1P576_9FIRM</name>
<proteinExistence type="inferred from homology"/>
<dbReference type="Proteomes" id="UP000886884">
    <property type="component" value="Unassembled WGS sequence"/>
</dbReference>
<accession>A0A9D1P576</accession>
<reference evidence="9" key="1">
    <citation type="submission" date="2020-10" db="EMBL/GenBank/DDBJ databases">
        <authorList>
            <person name="Gilroy R."/>
        </authorList>
    </citation>
    <scope>NUCLEOTIDE SEQUENCE</scope>
    <source>
        <strain evidence="9">CHK183-6373</strain>
    </source>
</reference>
<evidence type="ECO:0000313" key="10">
    <source>
        <dbReference type="Proteomes" id="UP000886884"/>
    </source>
</evidence>
<evidence type="ECO:0000256" key="1">
    <source>
        <dbReference type="ARBA" id="ARBA00004651"/>
    </source>
</evidence>
<dbReference type="EMBL" id="DVOT01000042">
    <property type="protein sequence ID" value="HIV26759.1"/>
    <property type="molecule type" value="Genomic_DNA"/>
</dbReference>
<comment type="caution">
    <text evidence="9">The sequence shown here is derived from an EMBL/GenBank/DDBJ whole genome shotgun (WGS) entry which is preliminary data.</text>
</comment>
<feature type="transmembrane region" description="Helical" evidence="7">
    <location>
        <begin position="30"/>
        <end position="55"/>
    </location>
</feature>
<feature type="transmembrane region" description="Helical" evidence="7">
    <location>
        <begin position="95"/>
        <end position="116"/>
    </location>
</feature>
<dbReference type="Gene3D" id="1.10.3720.10">
    <property type="entry name" value="MetI-like"/>
    <property type="match status" value="1"/>
</dbReference>
<feature type="transmembrane region" description="Helical" evidence="7">
    <location>
        <begin position="137"/>
        <end position="162"/>
    </location>
</feature>
<evidence type="ECO:0000313" key="9">
    <source>
        <dbReference type="EMBL" id="HIV26759.1"/>
    </source>
</evidence>
<feature type="domain" description="ABC transmembrane type-1" evidence="8">
    <location>
        <begin position="91"/>
        <end position="308"/>
    </location>
</feature>
<keyword evidence="5 7" id="KW-1133">Transmembrane helix</keyword>
<comment type="similarity">
    <text evidence="7">Belongs to the binding-protein-dependent transport system permease family.</text>
</comment>
<dbReference type="InterPro" id="IPR000515">
    <property type="entry name" value="MetI-like"/>
</dbReference>
<evidence type="ECO:0000256" key="4">
    <source>
        <dbReference type="ARBA" id="ARBA00022692"/>
    </source>
</evidence>
<evidence type="ECO:0000256" key="5">
    <source>
        <dbReference type="ARBA" id="ARBA00022989"/>
    </source>
</evidence>
<keyword evidence="4 7" id="KW-0812">Transmembrane</keyword>
<dbReference type="SUPFAM" id="SSF161098">
    <property type="entry name" value="MetI-like"/>
    <property type="match status" value="1"/>
</dbReference>
<reference evidence="9" key="2">
    <citation type="journal article" date="2021" name="PeerJ">
        <title>Extensive microbial diversity within the chicken gut microbiome revealed by metagenomics and culture.</title>
        <authorList>
            <person name="Gilroy R."/>
            <person name="Ravi A."/>
            <person name="Getino M."/>
            <person name="Pursley I."/>
            <person name="Horton D.L."/>
            <person name="Alikhan N.F."/>
            <person name="Baker D."/>
            <person name="Gharbi K."/>
            <person name="Hall N."/>
            <person name="Watson M."/>
            <person name="Adriaenssens E.M."/>
            <person name="Foster-Nyarko E."/>
            <person name="Jarju S."/>
            <person name="Secka A."/>
            <person name="Antonio M."/>
            <person name="Oren A."/>
            <person name="Chaudhuri R.R."/>
            <person name="La Ragione R."/>
            <person name="Hildebrand F."/>
            <person name="Pallen M.J."/>
        </authorList>
    </citation>
    <scope>NUCLEOTIDE SEQUENCE</scope>
    <source>
        <strain evidence="9">CHK183-6373</strain>
    </source>
</reference>
<dbReference type="InterPro" id="IPR050809">
    <property type="entry name" value="UgpAE/MalFG_permease"/>
</dbReference>
<keyword evidence="2 7" id="KW-0813">Transport</keyword>
<evidence type="ECO:0000259" key="8">
    <source>
        <dbReference type="PROSITE" id="PS50928"/>
    </source>
</evidence>
<evidence type="ECO:0000256" key="2">
    <source>
        <dbReference type="ARBA" id="ARBA00022448"/>
    </source>
</evidence>
<protein>
    <submittedName>
        <fullName evidence="9">Sugar ABC transporter permease</fullName>
    </submittedName>
</protein>
<sequence length="321" mass="36399">MRENAKNLAGIGLQNAGKGTLRKKLYRHRYCYFMLLPALIIVSLFVYKPIMYWIIAFKDYKIGGSIYAGSWAGLEYFREFFQDSTDAYYVFRNTLSFNIVSLILSTVASMAFAILLSEIRHKKLQRFIQSASIFPYFVSWVIAYSFCRAFFATGTGLVNTVLMNAGIIKKGYNILGDPQYTFSLLIGVNLWKGLGYSAVIYLATIAGIDQEQYEAADIDGAGRLAKIRYITIPSLAGTMAILLVLNSGWLLSSNFDMFYQFSNPTNQTVTEVFDMYVYRYGLKLGRYSYATAVGIFKTVTSLVIVMLSNIVYRKTMHRSIF</sequence>
<feature type="transmembrane region" description="Helical" evidence="7">
    <location>
        <begin position="229"/>
        <end position="251"/>
    </location>
</feature>